<accession>A0AAN9A802</accession>
<reference evidence="1 2" key="1">
    <citation type="submission" date="2023-11" db="EMBL/GenBank/DDBJ databases">
        <title>Halocaridina rubra genome assembly.</title>
        <authorList>
            <person name="Smith C."/>
        </authorList>
    </citation>
    <scope>NUCLEOTIDE SEQUENCE [LARGE SCALE GENOMIC DNA]</scope>
    <source>
        <strain evidence="1">EP-1</strain>
        <tissue evidence="1">Whole</tissue>
    </source>
</reference>
<comment type="caution">
    <text evidence="1">The sequence shown here is derived from an EMBL/GenBank/DDBJ whole genome shotgun (WGS) entry which is preliminary data.</text>
</comment>
<keyword evidence="2" id="KW-1185">Reference proteome</keyword>
<protein>
    <submittedName>
        <fullName evidence="1">Uncharacterized protein</fullName>
    </submittedName>
</protein>
<evidence type="ECO:0000313" key="2">
    <source>
        <dbReference type="Proteomes" id="UP001381693"/>
    </source>
</evidence>
<evidence type="ECO:0000313" key="1">
    <source>
        <dbReference type="EMBL" id="KAK7078008.1"/>
    </source>
</evidence>
<dbReference type="EMBL" id="JAXCGZ010008071">
    <property type="protein sequence ID" value="KAK7078008.1"/>
    <property type="molecule type" value="Genomic_DNA"/>
</dbReference>
<sequence>QMFLETAGVGGWVGKAVDRLCSRPWPLLIGWAWWGLRRVIDALNSSAKDREIPA</sequence>
<dbReference type="AlphaFoldDB" id="A0AAN9A802"/>
<dbReference type="Proteomes" id="UP001381693">
    <property type="component" value="Unassembled WGS sequence"/>
</dbReference>
<organism evidence="1 2">
    <name type="scientific">Halocaridina rubra</name>
    <name type="common">Hawaiian red shrimp</name>
    <dbReference type="NCBI Taxonomy" id="373956"/>
    <lineage>
        <taxon>Eukaryota</taxon>
        <taxon>Metazoa</taxon>
        <taxon>Ecdysozoa</taxon>
        <taxon>Arthropoda</taxon>
        <taxon>Crustacea</taxon>
        <taxon>Multicrustacea</taxon>
        <taxon>Malacostraca</taxon>
        <taxon>Eumalacostraca</taxon>
        <taxon>Eucarida</taxon>
        <taxon>Decapoda</taxon>
        <taxon>Pleocyemata</taxon>
        <taxon>Caridea</taxon>
        <taxon>Atyoidea</taxon>
        <taxon>Atyidae</taxon>
        <taxon>Halocaridina</taxon>
    </lineage>
</organism>
<gene>
    <name evidence="1" type="ORF">SK128_007795</name>
</gene>
<name>A0AAN9A802_HALRR</name>
<feature type="non-terminal residue" evidence="1">
    <location>
        <position position="1"/>
    </location>
</feature>
<proteinExistence type="predicted"/>